<organism evidence="2">
    <name type="scientific">Eutreptiella gymnastica</name>
    <dbReference type="NCBI Taxonomy" id="73025"/>
    <lineage>
        <taxon>Eukaryota</taxon>
        <taxon>Discoba</taxon>
        <taxon>Euglenozoa</taxon>
        <taxon>Euglenida</taxon>
        <taxon>Spirocuta</taxon>
        <taxon>Euglenophyceae</taxon>
        <taxon>Eutreptiales</taxon>
        <taxon>Eutreptiaceae</taxon>
        <taxon>Eutreptiella</taxon>
    </lineage>
</organism>
<dbReference type="EMBL" id="HBGA01095288">
    <property type="protein sequence ID" value="CAD9024490.1"/>
    <property type="molecule type" value="Transcribed_RNA"/>
</dbReference>
<reference evidence="2" key="1">
    <citation type="submission" date="2021-01" db="EMBL/GenBank/DDBJ databases">
        <authorList>
            <person name="Corre E."/>
            <person name="Pelletier E."/>
            <person name="Niang G."/>
            <person name="Scheremetjew M."/>
            <person name="Finn R."/>
            <person name="Kale V."/>
            <person name="Holt S."/>
            <person name="Cochrane G."/>
            <person name="Meng A."/>
            <person name="Brown T."/>
            <person name="Cohen L."/>
        </authorList>
    </citation>
    <scope>NUCLEOTIDE SEQUENCE</scope>
    <source>
        <strain evidence="2">NIES-381</strain>
    </source>
</reference>
<gene>
    <name evidence="2" type="ORF">EGYM00392_LOCUS35615</name>
</gene>
<protein>
    <submittedName>
        <fullName evidence="2">Uncharacterized protein</fullName>
    </submittedName>
</protein>
<feature type="region of interest" description="Disordered" evidence="1">
    <location>
        <begin position="180"/>
        <end position="200"/>
    </location>
</feature>
<accession>A0A7S1IWD7</accession>
<proteinExistence type="predicted"/>
<sequence length="200" mass="22280">MRWPWGRPGGSIPCRVDCSSNAALRVELNTTGTICTVCLRRQHTTATHCLRTMPPKSGNHPSNLQTVGLAACAKSAAYIQPAPATMPMTPCPIEPGTSTPSDPVPNDGSVQCGLLTLFGVVVYWQTQWQKLHPLQLVGPQVRVLWHGQLWCWWLWIGWLPTPDLTPDDLILSTYLCPHNAKQPSPRHRLQKYRQPPLQLP</sequence>
<evidence type="ECO:0000256" key="1">
    <source>
        <dbReference type="SAM" id="MobiDB-lite"/>
    </source>
</evidence>
<dbReference type="AlphaFoldDB" id="A0A7S1IWD7"/>
<name>A0A7S1IWD7_9EUGL</name>
<evidence type="ECO:0000313" key="2">
    <source>
        <dbReference type="EMBL" id="CAD9024490.1"/>
    </source>
</evidence>